<dbReference type="EMBL" id="CP136891">
    <property type="protein sequence ID" value="WOK97655.1"/>
    <property type="molecule type" value="Genomic_DNA"/>
</dbReference>
<dbReference type="SUPFAM" id="SSF53098">
    <property type="entry name" value="Ribonuclease H-like"/>
    <property type="match status" value="1"/>
</dbReference>
<proteinExistence type="predicted"/>
<keyword evidence="3" id="KW-1185">Reference proteome</keyword>
<evidence type="ECO:0000259" key="1">
    <source>
        <dbReference type="Pfam" id="PF04937"/>
    </source>
</evidence>
<name>A0AAQ3K1B7_9LILI</name>
<organism evidence="2 3">
    <name type="scientific">Canna indica</name>
    <name type="common">Indian-shot</name>
    <dbReference type="NCBI Taxonomy" id="4628"/>
    <lineage>
        <taxon>Eukaryota</taxon>
        <taxon>Viridiplantae</taxon>
        <taxon>Streptophyta</taxon>
        <taxon>Embryophyta</taxon>
        <taxon>Tracheophyta</taxon>
        <taxon>Spermatophyta</taxon>
        <taxon>Magnoliopsida</taxon>
        <taxon>Liliopsida</taxon>
        <taxon>Zingiberales</taxon>
        <taxon>Cannaceae</taxon>
        <taxon>Canna</taxon>
    </lineage>
</organism>
<dbReference type="Pfam" id="PF04937">
    <property type="entry name" value="DUF659"/>
    <property type="match status" value="1"/>
</dbReference>
<dbReference type="InterPro" id="IPR007021">
    <property type="entry name" value="DUF659"/>
</dbReference>
<sequence length="304" mass="35460">MLQLIAKFGLGFTLPSYHEISVTFLEKEVKKTLGLFEDYKAEWKKTGCSIIFNIWENEENKTLYCNTFLNIPSLTLFVSSKNFWNPYNCLEILDEIIEKVGEENVVQVIIGNAHYPSAKYYSEVRYRLQEKWTKMFCTPCLYDCIESILIHLDVSCGFPMLQVKSIARLIYSSSMLISLMLKQFTNGEDLVRVDKSNYATTYWTMLRLKHLKQPLMNMFVSEQWKSTKFASTSGKDIQKLILNSIFWENIDEILSAVSPLIRILEMLDSHKIPIMGFIYEELSNAKKEIQRNLKDEDSRLILIS</sequence>
<dbReference type="InterPro" id="IPR012337">
    <property type="entry name" value="RNaseH-like_sf"/>
</dbReference>
<evidence type="ECO:0000313" key="2">
    <source>
        <dbReference type="EMBL" id="WOK97655.1"/>
    </source>
</evidence>
<dbReference type="PANTHER" id="PTHR32166:SF74">
    <property type="entry name" value="OS05G0256350 PROTEIN"/>
    <property type="match status" value="1"/>
</dbReference>
<gene>
    <name evidence="2" type="ORF">Cni_G06363</name>
</gene>
<dbReference type="Proteomes" id="UP001327560">
    <property type="component" value="Chromosome 2"/>
</dbReference>
<dbReference type="PANTHER" id="PTHR32166">
    <property type="entry name" value="OSJNBA0013A04.12 PROTEIN"/>
    <property type="match status" value="1"/>
</dbReference>
<protein>
    <recommendedName>
        <fullName evidence="1">DUF659 domain-containing protein</fullName>
    </recommendedName>
</protein>
<dbReference type="AlphaFoldDB" id="A0AAQ3K1B7"/>
<reference evidence="2 3" key="1">
    <citation type="submission" date="2023-10" db="EMBL/GenBank/DDBJ databases">
        <title>Chromosome-scale genome assembly provides insights into flower coloration mechanisms of Canna indica.</title>
        <authorList>
            <person name="Li C."/>
        </authorList>
    </citation>
    <scope>NUCLEOTIDE SEQUENCE [LARGE SCALE GENOMIC DNA]</scope>
    <source>
        <tissue evidence="2">Flower</tissue>
    </source>
</reference>
<evidence type="ECO:0000313" key="3">
    <source>
        <dbReference type="Proteomes" id="UP001327560"/>
    </source>
</evidence>
<feature type="domain" description="DUF659" evidence="1">
    <location>
        <begin position="15"/>
        <end position="149"/>
    </location>
</feature>
<accession>A0AAQ3K1B7</accession>